<evidence type="ECO:0000313" key="2">
    <source>
        <dbReference type="EMBL" id="GAA2119233.1"/>
    </source>
</evidence>
<dbReference type="Proteomes" id="UP001500575">
    <property type="component" value="Unassembled WGS sequence"/>
</dbReference>
<feature type="region of interest" description="Disordered" evidence="1">
    <location>
        <begin position="232"/>
        <end position="256"/>
    </location>
</feature>
<comment type="caution">
    <text evidence="2">The sequence shown here is derived from an EMBL/GenBank/DDBJ whole genome shotgun (WGS) entry which is preliminary data.</text>
</comment>
<evidence type="ECO:0008006" key="4">
    <source>
        <dbReference type="Google" id="ProtNLM"/>
    </source>
</evidence>
<keyword evidence="3" id="KW-1185">Reference proteome</keyword>
<dbReference type="EMBL" id="BAAAQQ010000003">
    <property type="protein sequence ID" value="GAA2119233.1"/>
    <property type="molecule type" value="Genomic_DNA"/>
</dbReference>
<name>A0ABP5JKD8_9ACTN</name>
<proteinExistence type="predicted"/>
<evidence type="ECO:0000256" key="1">
    <source>
        <dbReference type="SAM" id="MobiDB-lite"/>
    </source>
</evidence>
<accession>A0ABP5JKD8</accession>
<reference evidence="3" key="1">
    <citation type="journal article" date="2019" name="Int. J. Syst. Evol. Microbiol.">
        <title>The Global Catalogue of Microorganisms (GCM) 10K type strain sequencing project: providing services to taxonomists for standard genome sequencing and annotation.</title>
        <authorList>
            <consortium name="The Broad Institute Genomics Platform"/>
            <consortium name="The Broad Institute Genome Sequencing Center for Infectious Disease"/>
            <person name="Wu L."/>
            <person name="Ma J."/>
        </authorList>
    </citation>
    <scope>NUCLEOTIDE SEQUENCE [LARGE SCALE GENOMIC DNA]</scope>
    <source>
        <strain evidence="3">JCM 16021</strain>
    </source>
</reference>
<feature type="compositionally biased region" description="Low complexity" evidence="1">
    <location>
        <begin position="236"/>
        <end position="246"/>
    </location>
</feature>
<protein>
    <recommendedName>
        <fullName evidence="4">DNA-directed RNA polymerase specialized sigma24 family protein</fullName>
    </recommendedName>
</protein>
<sequence length="629" mass="68304">MCDTRLPSRNFGRMRAPEDFDAFYKDARERLLLQAYALTGDLPAARAAVRDAFIVAWHHWRKVSRIEDPETSVRPHAWAHAQRRHTARVWHRDKSLDPEVGATLDALGKLGVAQRKMLLLTTLTTGSLAEIAREAGLPRDEAERELQTATARYALLRDVESTQVRETFEPLRTQVAGARWPRATIIRRAGAARRRTHTSLGVLGTVAALAISGFVVTQGGTVRPTLTDPAQQQTLASPSPVSAPSAELTSDDLLGADQVTRLAPDRTWFEERTSELTAGAEGTLAPCRQGRFADPEGGQAFVRRFGTEPEKKKPDLTALQISELSVSETAAKRAFRTSAAWYAGCMDQRMQLLSTAALDHVGDQADLFVLRSWKAPVSTLVVGVARTGHVVTTTLSRSKGLDSIDREAPAQLLAAAVNALCGSPGTGTCAGPPKISDIAPLAIGDAPGMISEVDLPPVTVVSKPWVGTQVRKAVANYAASGCARARFAVDDMSNALTRSFVIPNATLPAEFGITQTVGTLPRKRAQEWIDAVRDRIAVCVEKRLGTSVTRVENRSSDTEDITVWHLTTEITDQRSVHYLMAVLRNGTAVSQLGFIPTQKVRMRPGAFLALSERALDRLRRMPEPGSGGI</sequence>
<evidence type="ECO:0000313" key="3">
    <source>
        <dbReference type="Proteomes" id="UP001500575"/>
    </source>
</evidence>
<gene>
    <name evidence="2" type="ORF">GCM10009843_11770</name>
</gene>
<organism evidence="2 3">
    <name type="scientific">Nocardioides bigeumensis</name>
    <dbReference type="NCBI Taxonomy" id="433657"/>
    <lineage>
        <taxon>Bacteria</taxon>
        <taxon>Bacillati</taxon>
        <taxon>Actinomycetota</taxon>
        <taxon>Actinomycetes</taxon>
        <taxon>Propionibacteriales</taxon>
        <taxon>Nocardioidaceae</taxon>
        <taxon>Nocardioides</taxon>
    </lineage>
</organism>